<sequence>FQGCDSCDGSSLCCLIICVLTPPAPAAPSGHRPSIRSSLGLFLLLRNATYARHHHRRRSLPRRTVIMSLDPPTYLASLQSNIRQRPIPWDGAVRAGTLTEEQYAKIRAVDKAKKPEQRREIVEGDVDGYRLLFVGGSGKPSVLETTGKHANVIQYILVLLADLLDAAPFLARALFENPDPYRHFLPLLHSNATEDPIPLLTSHALTNLMGLARDESQATHQALPVMLTYLSSLAKSADAGLQDIAVQEYSALLFGRVSRDQFWKQRSETIAPLVVILQTAAGIGNGGDSSASLWSGNAAVRGTGFEGSLGGGVGLQLLYHVLLVLWQISFEAEEIGDDLNDEYDIILLYTHLLRLSPKEKTTRLILSTLYNLLEKNQKSLLPTAVLARLPGLLANIGSRHLTDPDLLEDLESLKELLDEYTKTKTTFDEYVAEVQSGHLRWSPPHRSQVFWAENARKILEFENGEIPRMLAEIMQQPWDSDRQVLAIACNDIGCLVKEVPEKRNQLERVGLKRRVMELMQSEDENVRWESLRALGGWLKYSFEQK</sequence>
<feature type="domain" description="ATPase V1 complex subunit H C-terminal" evidence="6">
    <location>
        <begin position="424"/>
        <end position="542"/>
    </location>
</feature>
<dbReference type="Pfam" id="PF11698">
    <property type="entry name" value="V-ATPase_H_C"/>
    <property type="match status" value="1"/>
</dbReference>
<dbReference type="Gene3D" id="1.25.40.150">
    <property type="entry name" value="V-type ATPase, subunit H, C-terminal domain"/>
    <property type="match status" value="1"/>
</dbReference>
<dbReference type="PANTHER" id="PTHR10698">
    <property type="entry name" value="V-TYPE PROTON ATPASE SUBUNIT H"/>
    <property type="match status" value="1"/>
</dbReference>
<evidence type="ECO:0000256" key="3">
    <source>
        <dbReference type="ARBA" id="ARBA00022781"/>
    </source>
</evidence>
<dbReference type="OrthoDB" id="10263554at2759"/>
<dbReference type="GO" id="GO:0046961">
    <property type="term" value="F:proton-transporting ATPase activity, rotational mechanism"/>
    <property type="evidence" value="ECO:0007669"/>
    <property type="project" value="InterPro"/>
</dbReference>
<reference evidence="7 8" key="1">
    <citation type="submission" date="2017-08" db="EMBL/GenBank/DDBJ databases">
        <title>Harnessing the power of phylogenomics to disentangle the directionality and signatures of interkingdom host jumping in the parasitic fungal genus Tolypocladium.</title>
        <authorList>
            <person name="Quandt C.A."/>
            <person name="Patterson W."/>
            <person name="Spatafora J.W."/>
        </authorList>
    </citation>
    <scope>NUCLEOTIDE SEQUENCE [LARGE SCALE GENOMIC DNA]</scope>
    <source>
        <strain evidence="7 8">CBS 113982</strain>
    </source>
</reference>
<dbReference type="InterPro" id="IPR011989">
    <property type="entry name" value="ARM-like"/>
</dbReference>
<dbReference type="PANTHER" id="PTHR10698:SF0">
    <property type="entry name" value="V-TYPE PROTON ATPASE SUBUNIT H"/>
    <property type="match status" value="1"/>
</dbReference>
<accession>A0A2K3QBB0</accession>
<feature type="signal peptide" evidence="5">
    <location>
        <begin position="1"/>
        <end position="26"/>
    </location>
</feature>
<dbReference type="AlphaFoldDB" id="A0A2K3QBB0"/>
<dbReference type="SUPFAM" id="SSF48371">
    <property type="entry name" value="ARM repeat"/>
    <property type="match status" value="1"/>
</dbReference>
<dbReference type="InterPro" id="IPR016024">
    <property type="entry name" value="ARM-type_fold"/>
</dbReference>
<evidence type="ECO:0000313" key="7">
    <source>
        <dbReference type="EMBL" id="PNY24840.1"/>
    </source>
</evidence>
<organism evidence="7 8">
    <name type="scientific">Tolypocladium capitatum</name>
    <dbReference type="NCBI Taxonomy" id="45235"/>
    <lineage>
        <taxon>Eukaryota</taxon>
        <taxon>Fungi</taxon>
        <taxon>Dikarya</taxon>
        <taxon>Ascomycota</taxon>
        <taxon>Pezizomycotina</taxon>
        <taxon>Sordariomycetes</taxon>
        <taxon>Hypocreomycetidae</taxon>
        <taxon>Hypocreales</taxon>
        <taxon>Ophiocordycipitaceae</taxon>
        <taxon>Tolypocladium</taxon>
    </lineage>
</organism>
<evidence type="ECO:0000256" key="2">
    <source>
        <dbReference type="ARBA" id="ARBA00022448"/>
    </source>
</evidence>
<evidence type="ECO:0000259" key="6">
    <source>
        <dbReference type="Pfam" id="PF11698"/>
    </source>
</evidence>
<name>A0A2K3QBB0_9HYPO</name>
<comment type="similarity">
    <text evidence="1">Belongs to the V-ATPase H subunit family.</text>
</comment>
<keyword evidence="5" id="KW-0732">Signal</keyword>
<dbReference type="InterPro" id="IPR038497">
    <property type="entry name" value="ATPase_V1-cplx_hsu_C_sf"/>
</dbReference>
<keyword evidence="4" id="KW-0406">Ion transport</keyword>
<protein>
    <submittedName>
        <fullName evidence="7">V-type proton ATPase subunit H</fullName>
    </submittedName>
</protein>
<dbReference type="Gene3D" id="1.25.10.10">
    <property type="entry name" value="Leucine-rich Repeat Variant"/>
    <property type="match status" value="1"/>
</dbReference>
<dbReference type="FunFam" id="1.25.10.10:FF:000326">
    <property type="entry name" value="V-type proton ATPase subunit H"/>
    <property type="match status" value="1"/>
</dbReference>
<dbReference type="Proteomes" id="UP000236621">
    <property type="component" value="Unassembled WGS sequence"/>
</dbReference>
<evidence type="ECO:0000256" key="4">
    <source>
        <dbReference type="ARBA" id="ARBA00023065"/>
    </source>
</evidence>
<keyword evidence="3" id="KW-0375">Hydrogen ion transport</keyword>
<evidence type="ECO:0000256" key="1">
    <source>
        <dbReference type="ARBA" id="ARBA00008613"/>
    </source>
</evidence>
<gene>
    <name evidence="7" type="ORF">TCAP_05240</name>
</gene>
<dbReference type="GO" id="GO:0000221">
    <property type="term" value="C:vacuolar proton-transporting V-type ATPase, V1 domain"/>
    <property type="evidence" value="ECO:0007669"/>
    <property type="project" value="InterPro"/>
</dbReference>
<dbReference type="FunFam" id="1.25.40.150:FF:000002">
    <property type="entry name" value="V-type proton ATPase subunit H"/>
    <property type="match status" value="1"/>
</dbReference>
<proteinExistence type="inferred from homology"/>
<keyword evidence="8" id="KW-1185">Reference proteome</keyword>
<dbReference type="EMBL" id="NRSZ01000836">
    <property type="protein sequence ID" value="PNY24840.1"/>
    <property type="molecule type" value="Genomic_DNA"/>
</dbReference>
<keyword evidence="2" id="KW-0813">Transport</keyword>
<dbReference type="InterPro" id="IPR004908">
    <property type="entry name" value="ATPase_V1-cplx_hsu"/>
</dbReference>
<dbReference type="STRING" id="45235.A0A2K3QBB0"/>
<feature type="chain" id="PRO_5014325449" evidence="5">
    <location>
        <begin position="27"/>
        <end position="545"/>
    </location>
</feature>
<dbReference type="GO" id="GO:0000329">
    <property type="term" value="C:fungal-type vacuole membrane"/>
    <property type="evidence" value="ECO:0007669"/>
    <property type="project" value="TreeGrafter"/>
</dbReference>
<evidence type="ECO:0000256" key="5">
    <source>
        <dbReference type="SAM" id="SignalP"/>
    </source>
</evidence>
<dbReference type="InterPro" id="IPR011987">
    <property type="entry name" value="ATPase_V1-cplx_hsu_C"/>
</dbReference>
<dbReference type="Pfam" id="PF03224">
    <property type="entry name" value="V-ATPase_H_N"/>
    <property type="match status" value="1"/>
</dbReference>
<evidence type="ECO:0000313" key="8">
    <source>
        <dbReference type="Proteomes" id="UP000236621"/>
    </source>
</evidence>
<comment type="caution">
    <text evidence="7">The sequence shown here is derived from an EMBL/GenBank/DDBJ whole genome shotgun (WGS) entry which is preliminary data.</text>
</comment>
<feature type="non-terminal residue" evidence="7">
    <location>
        <position position="1"/>
    </location>
</feature>